<feature type="compositionally biased region" description="Gly residues" evidence="1">
    <location>
        <begin position="507"/>
        <end position="523"/>
    </location>
</feature>
<proteinExistence type="predicted"/>
<dbReference type="PROSITE" id="PS51257">
    <property type="entry name" value="PROKAR_LIPOPROTEIN"/>
    <property type="match status" value="1"/>
</dbReference>
<sequence length="1713" mass="172647">MPIRTPRTALFATTFLMALAGCGGGSDSSGSDGLKLPSTTNLQPPQAQVTPPSAQGAALSWTPSAPAPAYAVWRYPVPGGSTALDLCAGATSGTGTVVGTTTGTSFIDTSATDQAACYVVVPCADAAGASCALPTSAAAMPPIAAAKLSAAPTATVSIALPPASVFPGDTVVLAGSATGVQGTAAYEWKQLGGTKVTLSAPTGRETRFTAPAVPAGKADELVDFELSVADSRGFQSKAKVAVTVRPRGGPIVSATPLRQAQPGQLVSLHAIGAGGTQYQWVQTGPVDASGQIPANLRVTLTNANTANPSFTAPPSIDGGKATLSFQVTHTDPATGQRATETQSVQLQAPATGNSGQPLSVAGADPKKPGAKQKPVPNAAPASPGVAGSVVYLTVPVNGGKPPFTWSWRQVGGPAAAAVSGTNGARLAVTLPSVGSAADLRFEATITDADGNRVTAIGTARALPPLVAPPTPAVPPLRIVLAPVQATAGVPVLLSAPVNGGSVSQTGGAQGGLTGQPAGSGGTGTTSASFTPTQAGSGGSTAEVTISGTNAQGQPVQYAIPVLVQANPALAPVTAPVLVPPAAPALSPDTALAVAVTGATLANEAQAGVALGVNATGGRGSYTYAWKYDGSIPAGASVSLSDTSSSHPTLATPSVSADTLLSFTVTVSDGKQTVNKPVTLLVQDTIRPLALTAPPAAQVVGGNPVSTSVQVAGGQAPYSYRWEPIGTPPAGVTASGTDTAVLKLSTSVVSAAVTASYKLTVTDAGNRTATAQADVAVLPAPSGAPGVAAPRLVLAPLSAVAGQAVQITVPLRSATATQISGPVAALATLVAPSASQSAFSVLTPAITTESDTLEVVLRGQNSAGQTAEMLQVVNLTRPATVAPPQLPPQRVPPVPPPAPTPLAVKACQPAYSVNEGNPFTLSACATGGNNAYSYSWQLVSSKPAAVQIPLTDANTSHPGLIAPQVAADTQVTFRVTVNDTAGASASNTLVLTVRDVLVPLRLVPGPDSTVYAGQSIKIAMAATGGTAPYRWTWTSGAASNTVQLALTGTDTPVVTATAPAVCQAQTVTLVAALSDAAGRSTLAQTQVQVQPDPTKVCVPDASLPAQLVPIRTVAAPPRVVLVGEEADLFTGLPNAQFQQISGVHLDILAGPVASPSGGTRVRVKVNAISATSDSAEVKFTGTDSRGVPTVETVHVSLVNPPGKITVAVPVAQSNTPPPQKFEVANCGSRGADANLKGVVLGACPSGGSGQYTYTWTYVGASPSSAVPPAAIALRDTNTSHPSFDPPAGITLAKVQLAFLAEVSDGTQTVRVPIGYTLYNVGGTESSAFVQTVEVAPGSVVTLHSPAPFGGQPPYRYTLKSVVDSNGNVVAGLTPCPGEAGCWSFTPPAPPPGQTVTTTATITITDAVGNEQEVQSKASVTTPNPAGAAAGAAEPTPTPIPDAVKPNPPPALAASISVAYYRWDSYTTAQEVESFQKSLSAHANASGKAVPTNTLEFINWRLTCPEKLPDRDATDPATAAATSATCPDANPRALAATGGDPAGVLLDPLPFVAPPADKTTAANTKVLKLEVTVVERGTWPDGSPLVRLAKASANLMVKSPLLGSVCYTCGDYEGDAKRACTRLEIIRRTEVTCPNSKPYCMNDIFQPAGQSPSLYKRCVDEPTARQLWYIESSDKVACFRYDSSTFRDDLVCHLACYGDRCNQNALPPDTTLWKP</sequence>
<feature type="region of interest" description="Disordered" evidence="1">
    <location>
        <begin position="29"/>
        <end position="57"/>
    </location>
</feature>
<feature type="chain" id="PRO_5018538703" description="Ig-like domain-containing protein" evidence="2">
    <location>
        <begin position="21"/>
        <end position="1713"/>
    </location>
</feature>
<feature type="compositionally biased region" description="Polar residues" evidence="1">
    <location>
        <begin position="37"/>
        <end position="53"/>
    </location>
</feature>
<feature type="region of interest" description="Disordered" evidence="1">
    <location>
        <begin position="1509"/>
        <end position="1532"/>
    </location>
</feature>
<dbReference type="Gene3D" id="2.60.40.10">
    <property type="entry name" value="Immunoglobulins"/>
    <property type="match status" value="5"/>
</dbReference>
<name>A0A3S2UT28_9BURK</name>
<comment type="caution">
    <text evidence="3">The sequence shown here is derived from an EMBL/GenBank/DDBJ whole genome shotgun (WGS) entry which is preliminary data.</text>
</comment>
<feature type="compositionally biased region" description="Low complexity" evidence="1">
    <location>
        <begin position="1513"/>
        <end position="1527"/>
    </location>
</feature>
<dbReference type="RefSeq" id="WP_127683815.1">
    <property type="nucleotide sequence ID" value="NZ_SACM01000004.1"/>
</dbReference>
<feature type="compositionally biased region" description="Pro residues" evidence="1">
    <location>
        <begin position="1434"/>
        <end position="1445"/>
    </location>
</feature>
<dbReference type="CDD" id="cd00117">
    <property type="entry name" value="TFP"/>
    <property type="match status" value="1"/>
</dbReference>
<feature type="region of interest" description="Disordered" evidence="1">
    <location>
        <begin position="1410"/>
        <end position="1445"/>
    </location>
</feature>
<feature type="compositionally biased region" description="Low complexity" evidence="1">
    <location>
        <begin position="1419"/>
        <end position="1433"/>
    </location>
</feature>
<feature type="compositionally biased region" description="Polar residues" evidence="1">
    <location>
        <begin position="332"/>
        <end position="357"/>
    </location>
</feature>
<evidence type="ECO:0000256" key="2">
    <source>
        <dbReference type="SAM" id="SignalP"/>
    </source>
</evidence>
<dbReference type="EMBL" id="SACM01000004">
    <property type="protein sequence ID" value="RVT83851.1"/>
    <property type="molecule type" value="Genomic_DNA"/>
</dbReference>
<dbReference type="OrthoDB" id="8480067at2"/>
<feature type="compositionally biased region" description="Low complexity" evidence="1">
    <location>
        <begin position="524"/>
        <end position="533"/>
    </location>
</feature>
<protein>
    <recommendedName>
        <fullName evidence="5">Ig-like domain-containing protein</fullName>
    </recommendedName>
</protein>
<dbReference type="InterPro" id="IPR013783">
    <property type="entry name" value="Ig-like_fold"/>
</dbReference>
<dbReference type="Pfam" id="PF22352">
    <property type="entry name" value="K319L-like_PKD"/>
    <property type="match status" value="2"/>
</dbReference>
<feature type="region of interest" description="Disordered" evidence="1">
    <location>
        <begin position="332"/>
        <end position="383"/>
    </location>
</feature>
<gene>
    <name evidence="3" type="ORF">EOD73_14915</name>
</gene>
<feature type="region of interest" description="Disordered" evidence="1">
    <location>
        <begin position="504"/>
        <end position="542"/>
    </location>
</feature>
<evidence type="ECO:0000313" key="3">
    <source>
        <dbReference type="EMBL" id="RVT83851.1"/>
    </source>
</evidence>
<evidence type="ECO:0000313" key="4">
    <source>
        <dbReference type="Proteomes" id="UP000288587"/>
    </source>
</evidence>
<reference evidence="3 4" key="1">
    <citation type="submission" date="2019-01" db="EMBL/GenBank/DDBJ databases">
        <authorList>
            <person name="Chen W.-M."/>
        </authorList>
    </citation>
    <scope>NUCLEOTIDE SEQUENCE [LARGE SCALE GENOMIC DNA]</scope>
    <source>
        <strain evidence="3 4">CCP-18</strain>
    </source>
</reference>
<accession>A0A3S2UT28</accession>
<feature type="signal peptide" evidence="2">
    <location>
        <begin position="1"/>
        <end position="20"/>
    </location>
</feature>
<keyword evidence="2" id="KW-0732">Signal</keyword>
<evidence type="ECO:0000256" key="1">
    <source>
        <dbReference type="SAM" id="MobiDB-lite"/>
    </source>
</evidence>
<keyword evidence="4" id="KW-1185">Reference proteome</keyword>
<evidence type="ECO:0008006" key="5">
    <source>
        <dbReference type="Google" id="ProtNLM"/>
    </source>
</evidence>
<organism evidence="3 4">
    <name type="scientific">Inhella crocodyli</name>
    <dbReference type="NCBI Taxonomy" id="2499851"/>
    <lineage>
        <taxon>Bacteria</taxon>
        <taxon>Pseudomonadati</taxon>
        <taxon>Pseudomonadota</taxon>
        <taxon>Betaproteobacteria</taxon>
        <taxon>Burkholderiales</taxon>
        <taxon>Sphaerotilaceae</taxon>
        <taxon>Inhella</taxon>
    </lineage>
</organism>
<dbReference type="Proteomes" id="UP000288587">
    <property type="component" value="Unassembled WGS sequence"/>
</dbReference>